<gene>
    <name evidence="1" type="ORF">SERLA73DRAFT_178408</name>
</gene>
<evidence type="ECO:0000313" key="2">
    <source>
        <dbReference type="Proteomes" id="UP000008063"/>
    </source>
</evidence>
<dbReference type="InParanoid" id="F8PRE8"/>
<protein>
    <submittedName>
        <fullName evidence="1">Uncharacterized protein</fullName>
    </submittedName>
</protein>
<dbReference type="EMBL" id="GL945478">
    <property type="protein sequence ID" value="EGO00571.1"/>
    <property type="molecule type" value="Genomic_DNA"/>
</dbReference>
<dbReference type="Proteomes" id="UP000008063">
    <property type="component" value="Unassembled WGS sequence"/>
</dbReference>
<evidence type="ECO:0000313" key="1">
    <source>
        <dbReference type="EMBL" id="EGO00571.1"/>
    </source>
</evidence>
<organism evidence="2">
    <name type="scientific">Serpula lacrymans var. lacrymans (strain S7.3)</name>
    <name type="common">Dry rot fungus</name>
    <dbReference type="NCBI Taxonomy" id="936435"/>
    <lineage>
        <taxon>Eukaryota</taxon>
        <taxon>Fungi</taxon>
        <taxon>Dikarya</taxon>
        <taxon>Basidiomycota</taxon>
        <taxon>Agaricomycotina</taxon>
        <taxon>Agaricomycetes</taxon>
        <taxon>Agaricomycetidae</taxon>
        <taxon>Boletales</taxon>
        <taxon>Coniophorineae</taxon>
        <taxon>Serpulaceae</taxon>
        <taxon>Serpula</taxon>
    </lineage>
</organism>
<dbReference type="AlphaFoldDB" id="F8PRE8"/>
<name>F8PRE8_SERL3</name>
<dbReference type="HOGENOM" id="CLU_178717_0_0_1"/>
<accession>F8PRE8</accession>
<sequence length="103" mass="11632">MQARDIPKSENIGQKIEIVTGTDGVDELPPKYRCVERLYGAIDRPSMARNEAQRVEEYNRGGSGNQTMIGAHREIKLKIHHSEESPRVFKVVEDNGRSLGTIR</sequence>
<reference evidence="2" key="1">
    <citation type="journal article" date="2011" name="Science">
        <title>The plant cell wall-decomposing machinery underlies the functional diversity of forest fungi.</title>
        <authorList>
            <person name="Eastwood D.C."/>
            <person name="Floudas D."/>
            <person name="Binder M."/>
            <person name="Majcherczyk A."/>
            <person name="Schneider P."/>
            <person name="Aerts A."/>
            <person name="Asiegbu F.O."/>
            <person name="Baker S.E."/>
            <person name="Barry K."/>
            <person name="Bendiksby M."/>
            <person name="Blumentritt M."/>
            <person name="Coutinho P.M."/>
            <person name="Cullen D."/>
            <person name="de Vries R.P."/>
            <person name="Gathman A."/>
            <person name="Goodell B."/>
            <person name="Henrissat B."/>
            <person name="Ihrmark K."/>
            <person name="Kauserud H."/>
            <person name="Kohler A."/>
            <person name="LaButti K."/>
            <person name="Lapidus A."/>
            <person name="Lavin J.L."/>
            <person name="Lee Y.-H."/>
            <person name="Lindquist E."/>
            <person name="Lilly W."/>
            <person name="Lucas S."/>
            <person name="Morin E."/>
            <person name="Murat C."/>
            <person name="Oguiza J.A."/>
            <person name="Park J."/>
            <person name="Pisabarro A.G."/>
            <person name="Riley R."/>
            <person name="Rosling A."/>
            <person name="Salamov A."/>
            <person name="Schmidt O."/>
            <person name="Schmutz J."/>
            <person name="Skrede I."/>
            <person name="Stenlid J."/>
            <person name="Wiebenga A."/>
            <person name="Xie X."/>
            <person name="Kuees U."/>
            <person name="Hibbett D.S."/>
            <person name="Hoffmeister D."/>
            <person name="Hoegberg N."/>
            <person name="Martin F."/>
            <person name="Grigoriev I.V."/>
            <person name="Watkinson S.C."/>
        </authorList>
    </citation>
    <scope>NUCLEOTIDE SEQUENCE [LARGE SCALE GENOMIC DNA]</scope>
    <source>
        <strain evidence="2">strain S7.3</strain>
    </source>
</reference>
<keyword evidence="2" id="KW-1185">Reference proteome</keyword>
<proteinExistence type="predicted"/>